<reference evidence="1" key="2">
    <citation type="submission" date="2015-07" db="EMBL/GenBank/DDBJ databases">
        <title>Plasmids, circular viruses and viroids from rat gut.</title>
        <authorList>
            <person name="Jorgensen T.J."/>
            <person name="Hansen M.A."/>
            <person name="Xu Z."/>
            <person name="Tabak M.A."/>
            <person name="Sorensen S.J."/>
            <person name="Hansen L.H."/>
        </authorList>
    </citation>
    <scope>NUCLEOTIDE SEQUENCE</scope>
    <source>
        <strain evidence="1">RGFK1061</strain>
    </source>
</reference>
<dbReference type="AlphaFoldDB" id="A0A0H5Q2U1"/>
<protein>
    <submittedName>
        <fullName evidence="1">Uncharacterized protein</fullName>
    </submittedName>
</protein>
<name>A0A0H5Q2U1_9ZZZZ</name>
<organism evidence="1">
    <name type="scientific">uncultured prokaryote</name>
    <dbReference type="NCBI Taxonomy" id="198431"/>
    <lineage>
        <taxon>unclassified sequences</taxon>
        <taxon>environmental samples</taxon>
    </lineage>
</organism>
<sequence>MLGQTAFWAAHRPQKRSMLGQSEVGKTAWLKAKA</sequence>
<evidence type="ECO:0000313" key="1">
    <source>
        <dbReference type="EMBL" id="CRY96336.1"/>
    </source>
</evidence>
<accession>A0A0H5Q2U1</accession>
<reference evidence="1" key="1">
    <citation type="submission" date="2015-06" db="EMBL/GenBank/DDBJ databases">
        <authorList>
            <person name="Joergensen T."/>
        </authorList>
    </citation>
    <scope>NUCLEOTIDE SEQUENCE</scope>
    <source>
        <strain evidence="1">RGFK1061</strain>
    </source>
</reference>
<proteinExistence type="predicted"/>
<dbReference type="EMBL" id="LN853642">
    <property type="protein sequence ID" value="CRY96336.1"/>
    <property type="molecule type" value="Genomic_DNA"/>
</dbReference>